<reference evidence="1 2" key="1">
    <citation type="journal article" date="2012" name="J. Bacteriol.">
        <title>Twenty-one genome sequences from Pseudomonas species and 19 genome sequences from diverse bacteria isolated from the rhizosphere and endosphere of Populus deltoides.</title>
        <authorList>
            <person name="Brown S.D."/>
            <person name="Utturkar S.M."/>
            <person name="Klingeman D.M."/>
            <person name="Johnson C.M."/>
            <person name="Martin S.L."/>
            <person name="Land M.L."/>
            <person name="Lu T.Y."/>
            <person name="Schadt C.W."/>
            <person name="Doktycz M.J."/>
            <person name="Pelletier D.A."/>
        </authorList>
    </citation>
    <scope>NUCLEOTIDE SEQUENCE [LARGE SCALE GENOMIC DNA]</scope>
    <source>
        <strain evidence="1 2">CF314</strain>
    </source>
</reference>
<sequence>MKKFCFLISITVYSLSCNKKDSPQIVQNIDSISLHKYKNIELGAVTNNTKIKKIKSKQEMRNDGDFNQMTIFEVDKAINLEELKNYCSIVKPSYSTGYFQILVFFKKPDSAKFPDNPVTGMFMEDEDLKNIKATYIINNINGYSKLNYYEKNSFESVAQSIDIN</sequence>
<dbReference type="Proteomes" id="UP000007509">
    <property type="component" value="Unassembled WGS sequence"/>
</dbReference>
<name>J2T6F2_9FLAO</name>
<accession>J2T6F2</accession>
<dbReference type="RefSeq" id="WP_007842387.1">
    <property type="nucleotide sequence ID" value="NZ_AKJY01000022.1"/>
</dbReference>
<protein>
    <submittedName>
        <fullName evidence="1">Uncharacterized protein</fullName>
    </submittedName>
</protein>
<dbReference type="PATRIC" id="fig|1144316.3.peg.1570"/>
<evidence type="ECO:0000313" key="1">
    <source>
        <dbReference type="EMBL" id="EJL73607.1"/>
    </source>
</evidence>
<gene>
    <name evidence="1" type="ORF">PMI13_01564</name>
</gene>
<comment type="caution">
    <text evidence="1">The sequence shown here is derived from an EMBL/GenBank/DDBJ whole genome shotgun (WGS) entry which is preliminary data.</text>
</comment>
<dbReference type="OrthoDB" id="1260890at2"/>
<keyword evidence="2" id="KW-1185">Reference proteome</keyword>
<proteinExistence type="predicted"/>
<organism evidence="1 2">
    <name type="scientific">Chryseobacterium populi</name>
    <dbReference type="NCBI Taxonomy" id="1144316"/>
    <lineage>
        <taxon>Bacteria</taxon>
        <taxon>Pseudomonadati</taxon>
        <taxon>Bacteroidota</taxon>
        <taxon>Flavobacteriia</taxon>
        <taxon>Flavobacteriales</taxon>
        <taxon>Weeksellaceae</taxon>
        <taxon>Chryseobacterium group</taxon>
        <taxon>Chryseobacterium</taxon>
    </lineage>
</organism>
<dbReference type="EMBL" id="AKJY01000022">
    <property type="protein sequence ID" value="EJL73607.1"/>
    <property type="molecule type" value="Genomic_DNA"/>
</dbReference>
<dbReference type="AlphaFoldDB" id="J2T6F2"/>
<evidence type="ECO:0000313" key="2">
    <source>
        <dbReference type="Proteomes" id="UP000007509"/>
    </source>
</evidence>